<evidence type="ECO:0000313" key="1">
    <source>
        <dbReference type="EMBL" id="KDR81185.1"/>
    </source>
</evidence>
<dbReference type="HOGENOM" id="CLU_030662_0_0_1"/>
<dbReference type="Proteomes" id="UP000027222">
    <property type="component" value="Unassembled WGS sequence"/>
</dbReference>
<reference evidence="2" key="1">
    <citation type="journal article" date="2014" name="Proc. Natl. Acad. Sci. U.S.A.">
        <title>Extensive sampling of basidiomycete genomes demonstrates inadequacy of the white-rot/brown-rot paradigm for wood decay fungi.</title>
        <authorList>
            <person name="Riley R."/>
            <person name="Salamov A.A."/>
            <person name="Brown D.W."/>
            <person name="Nagy L.G."/>
            <person name="Floudas D."/>
            <person name="Held B.W."/>
            <person name="Levasseur A."/>
            <person name="Lombard V."/>
            <person name="Morin E."/>
            <person name="Otillar R."/>
            <person name="Lindquist E.A."/>
            <person name="Sun H."/>
            <person name="LaButti K.M."/>
            <person name="Schmutz J."/>
            <person name="Jabbour D."/>
            <person name="Luo H."/>
            <person name="Baker S.E."/>
            <person name="Pisabarro A.G."/>
            <person name="Walton J.D."/>
            <person name="Blanchette R.A."/>
            <person name="Henrissat B."/>
            <person name="Martin F."/>
            <person name="Cullen D."/>
            <person name="Hibbett D.S."/>
            <person name="Grigoriev I.V."/>
        </authorList>
    </citation>
    <scope>NUCLEOTIDE SEQUENCE [LARGE SCALE GENOMIC DNA]</scope>
    <source>
        <strain evidence="2">CBS 339.88</strain>
    </source>
</reference>
<sequence length="518" mass="59208">MAISHLGHDVLWRIFLMNANLDVVEDLGKLYELNKGPPRYTYSALTITRRTSQVCQSWRDLILGSSSIWGRVIHLDFLNQETSDWREELLRRTGEAPLCVKGEVMGYVVEDFFLSLLETEWSRIRRLDVRIHNEWEFEDETWEPLLRPTSSLECFNLNYSYSNSRILSGSKVKLFSNNAPSLREFYSSGIPFSLQASWIPQLRHITLSLPFNGPQILDALKSMLFLESIQLEDGIVFYQTGVGDPPLPHIVLPHLRNVAVTGHFGTCTQFLVCITPSLGCGVNVDSTNKKRIKEMTSQELKMAESVFSRYSQNYFDVYTPTRVVLRLCRGEFHIHDLLDPIRLPSSPTFKLDIHSSPSSPISVFINCITITPMAALTHLDLQLSAGAIEPHNQHFIRFMYCLSSLEVLQISSMATLEFLRSMTWTHSTPFPALHTIKMVQSMTQSTKKLVSELMQPFLKWRVQLRFPITVLDLTFCDTGMFGNLTFLESFPGLKLRWSSQGAFGEYLCGRRTPGALRF</sequence>
<gene>
    <name evidence="1" type="ORF">GALMADRAFT_153475</name>
</gene>
<keyword evidence="2" id="KW-1185">Reference proteome</keyword>
<dbReference type="EMBL" id="KL142371">
    <property type="protein sequence ID" value="KDR81185.1"/>
    <property type="molecule type" value="Genomic_DNA"/>
</dbReference>
<proteinExistence type="predicted"/>
<dbReference type="AlphaFoldDB" id="A0A067TD92"/>
<evidence type="ECO:0000313" key="2">
    <source>
        <dbReference type="Proteomes" id="UP000027222"/>
    </source>
</evidence>
<dbReference type="OrthoDB" id="2977877at2759"/>
<evidence type="ECO:0008006" key="3">
    <source>
        <dbReference type="Google" id="ProtNLM"/>
    </source>
</evidence>
<organism evidence="1 2">
    <name type="scientific">Galerina marginata (strain CBS 339.88)</name>
    <dbReference type="NCBI Taxonomy" id="685588"/>
    <lineage>
        <taxon>Eukaryota</taxon>
        <taxon>Fungi</taxon>
        <taxon>Dikarya</taxon>
        <taxon>Basidiomycota</taxon>
        <taxon>Agaricomycotina</taxon>
        <taxon>Agaricomycetes</taxon>
        <taxon>Agaricomycetidae</taxon>
        <taxon>Agaricales</taxon>
        <taxon>Agaricineae</taxon>
        <taxon>Strophariaceae</taxon>
        <taxon>Galerina</taxon>
    </lineage>
</organism>
<protein>
    <recommendedName>
        <fullName evidence="3">F-box domain-containing protein</fullName>
    </recommendedName>
</protein>
<accession>A0A067TD92</accession>
<name>A0A067TD92_GALM3</name>